<evidence type="ECO:0000256" key="3">
    <source>
        <dbReference type="ARBA" id="ARBA00022574"/>
    </source>
</evidence>
<dbReference type="WBParaSite" id="ALUE_0001426101-mRNA-1">
    <property type="protein sequence ID" value="ALUE_0001426101-mRNA-1"/>
    <property type="gene ID" value="ALUE_0001426101"/>
</dbReference>
<evidence type="ECO:0000256" key="7">
    <source>
        <dbReference type="SAM" id="Coils"/>
    </source>
</evidence>
<dbReference type="PROSITE" id="PS50294">
    <property type="entry name" value="WD_REPEATS_REGION"/>
    <property type="match status" value="1"/>
</dbReference>
<comment type="similarity">
    <text evidence="2">Belongs to the NOSIP family.</text>
</comment>
<keyword evidence="7" id="KW-0175">Coiled coil</keyword>
<dbReference type="InterPro" id="IPR016818">
    <property type="entry name" value="NOSIP"/>
</dbReference>
<evidence type="ECO:0000256" key="2">
    <source>
        <dbReference type="ARBA" id="ARBA00008126"/>
    </source>
</evidence>
<feature type="repeat" description="WD" evidence="6">
    <location>
        <begin position="512"/>
        <end position="545"/>
    </location>
</feature>
<dbReference type="InterPro" id="IPR019775">
    <property type="entry name" value="WD40_repeat_CS"/>
</dbReference>
<evidence type="ECO:0000256" key="8">
    <source>
        <dbReference type="SAM" id="MobiDB-lite"/>
    </source>
</evidence>
<dbReference type="PANTHER" id="PTHR13063:SF10">
    <property type="entry name" value="NITRIC OXIDE SYNTHASE-INTERACTING PROTEIN"/>
    <property type="match status" value="1"/>
</dbReference>
<dbReference type="Pfam" id="PF00400">
    <property type="entry name" value="WD40"/>
    <property type="match status" value="3"/>
</dbReference>
<dbReference type="SUPFAM" id="SSF50978">
    <property type="entry name" value="WD40 repeat-like"/>
    <property type="match status" value="1"/>
</dbReference>
<dbReference type="InterPro" id="IPR015943">
    <property type="entry name" value="WD40/YVTN_repeat-like_dom_sf"/>
</dbReference>
<comment type="subcellular location">
    <subcellularLocation>
        <location evidence="1">Nucleus</location>
    </subcellularLocation>
</comment>
<dbReference type="GO" id="GO:0005634">
    <property type="term" value="C:nucleus"/>
    <property type="evidence" value="ECO:0007669"/>
    <property type="project" value="UniProtKB-SubCell"/>
</dbReference>
<evidence type="ECO:0000313" key="10">
    <source>
        <dbReference type="Proteomes" id="UP000036681"/>
    </source>
</evidence>
<dbReference type="Pfam" id="PF15906">
    <property type="entry name" value="zf-NOSIP"/>
    <property type="match status" value="1"/>
</dbReference>
<proteinExistence type="inferred from homology"/>
<accession>A0A0M3I9T7</accession>
<evidence type="ECO:0000313" key="11">
    <source>
        <dbReference type="WBParaSite" id="ALUE_0001426101-mRNA-1"/>
    </source>
</evidence>
<keyword evidence="3 6" id="KW-0853">WD repeat</keyword>
<evidence type="ECO:0000256" key="4">
    <source>
        <dbReference type="ARBA" id="ARBA00022737"/>
    </source>
</evidence>
<dbReference type="PROSITE" id="PS00678">
    <property type="entry name" value="WD_REPEATS_1"/>
    <property type="match status" value="2"/>
</dbReference>
<evidence type="ECO:0000256" key="5">
    <source>
        <dbReference type="ARBA" id="ARBA00023242"/>
    </source>
</evidence>
<keyword evidence="10" id="KW-1185">Reference proteome</keyword>
<dbReference type="PANTHER" id="PTHR13063">
    <property type="entry name" value="ENOS INTERACTING PROTEIN"/>
    <property type="match status" value="1"/>
</dbReference>
<dbReference type="PROSITE" id="PS50082">
    <property type="entry name" value="WD_REPEATS_2"/>
    <property type="match status" value="2"/>
</dbReference>
<evidence type="ECO:0000259" key="9">
    <source>
        <dbReference type="Pfam" id="PF15906"/>
    </source>
</evidence>
<keyword evidence="5" id="KW-0539">Nucleus</keyword>
<sequence>MGPTMQEMTRHGKNSTASAVYSYSERKKDAKQSGYGTLHERLSADSIKQFDCCSITLQPCRWIHKKLFFSDPVISPYGYIFDREAVLEYYLQQKKENARKLKEWEKQCKRDEEDAEKVCIVKCFSFLFHRLDIRHASREGTSDIHKKLFLSDPVISPYGYIFDREAVLEYYLQQKKENARKLKEWEKQCKRDEEDAEKRKRIEEEMKLKKFIACESTPAHPTLQPDTIEPDAPTTSAGATASGSRIGQKRYASDEIDETLKKKKQEESISNVAGSKRNENPSFWVPQLIPTAEGPKLEKPDQRVICPMSGRPLKIKELMPVKFTKIADGDEATKWIAKKVRYMCPVTHDALTNTTRCAYLKTSQAVVTMSCVEQIIRKDMVDPINGAKMTEDDIIELQRGGTGILSYTRRNFTVVVPYCVFQSAWFRSYEQGEGEVGEASVGAAVIHIVVNSFESVCTKMATLQGEFFKRPALPVALMPTLGPKRARLEVVSSAQQRKHSRTSNLMAPIMMLSGHDGEIYAAKFSPDGSCLASAGFDMKIFLWNVYGECENFSVLKGHIGAVMDVHFSTDSGLIYHIFAYSLILSSYLFSASTDKTVRVWDMETGACVRKFKSHKDIVNSCHPARRGPQLVCSGSDDGSLIVHDIRKKDPVAILQSTYQITAVSFDDTAEQVFGGGIDNDIKVLVLRIYFIPLLLPFHLISRLARFKYVCIKAT</sequence>
<organism evidence="10 11">
    <name type="scientific">Ascaris lumbricoides</name>
    <name type="common">Giant roundworm</name>
    <dbReference type="NCBI Taxonomy" id="6252"/>
    <lineage>
        <taxon>Eukaryota</taxon>
        <taxon>Metazoa</taxon>
        <taxon>Ecdysozoa</taxon>
        <taxon>Nematoda</taxon>
        <taxon>Chromadorea</taxon>
        <taxon>Rhabditida</taxon>
        <taxon>Spirurina</taxon>
        <taxon>Ascaridomorpha</taxon>
        <taxon>Ascaridoidea</taxon>
        <taxon>Ascarididae</taxon>
        <taxon>Ascaris</taxon>
    </lineage>
</organism>
<dbReference type="SMART" id="SM00320">
    <property type="entry name" value="WD40"/>
    <property type="match status" value="4"/>
</dbReference>
<protein>
    <submittedName>
        <fullName evidence="11">Zf-NOSIP domain-containing protein</fullName>
    </submittedName>
</protein>
<dbReference type="GO" id="GO:0061630">
    <property type="term" value="F:ubiquitin protein ligase activity"/>
    <property type="evidence" value="ECO:0007669"/>
    <property type="project" value="InterPro"/>
</dbReference>
<evidence type="ECO:0000256" key="1">
    <source>
        <dbReference type="ARBA" id="ARBA00004123"/>
    </source>
</evidence>
<dbReference type="InterPro" id="IPR036322">
    <property type="entry name" value="WD40_repeat_dom_sf"/>
</dbReference>
<dbReference type="Gene3D" id="2.130.10.10">
    <property type="entry name" value="YVTN repeat-like/Quinoprotein amine dehydrogenase"/>
    <property type="match status" value="1"/>
</dbReference>
<dbReference type="CDD" id="cd16661">
    <property type="entry name" value="RING-Ubox1_NOSIP"/>
    <property type="match status" value="1"/>
</dbReference>
<evidence type="ECO:0000256" key="6">
    <source>
        <dbReference type="PROSITE-ProRule" id="PRU00221"/>
    </source>
</evidence>
<name>A0A0M3I9T7_ASCLU</name>
<dbReference type="InterPro" id="IPR031790">
    <property type="entry name" value="Znf-NOSIP"/>
</dbReference>
<feature type="coiled-coil region" evidence="7">
    <location>
        <begin position="168"/>
        <end position="202"/>
    </location>
</feature>
<feature type="region of interest" description="Disordered" evidence="8">
    <location>
        <begin position="218"/>
        <end position="283"/>
    </location>
</feature>
<feature type="coiled-coil region" evidence="7">
    <location>
        <begin position="87"/>
        <end position="114"/>
    </location>
</feature>
<feature type="repeat" description="WD" evidence="6">
    <location>
        <begin position="585"/>
        <end position="610"/>
    </location>
</feature>
<dbReference type="CDD" id="cd16662">
    <property type="entry name" value="RING-Ubox2_NOSIP"/>
    <property type="match status" value="1"/>
</dbReference>
<dbReference type="InterPro" id="IPR013083">
    <property type="entry name" value="Znf_RING/FYVE/PHD"/>
</dbReference>
<feature type="compositionally biased region" description="Basic and acidic residues" evidence="8">
    <location>
        <begin position="258"/>
        <end position="267"/>
    </location>
</feature>
<dbReference type="Gene3D" id="3.30.40.10">
    <property type="entry name" value="Zinc/RING finger domain, C3HC4 (zinc finger)"/>
    <property type="match status" value="1"/>
</dbReference>
<reference evidence="11" key="1">
    <citation type="submission" date="2017-02" db="UniProtKB">
        <authorList>
            <consortium name="WormBaseParasite"/>
        </authorList>
    </citation>
    <scope>IDENTIFICATION</scope>
</reference>
<dbReference type="AlphaFoldDB" id="A0A0M3I9T7"/>
<dbReference type="InterPro" id="IPR001680">
    <property type="entry name" value="WD40_rpt"/>
</dbReference>
<feature type="domain" description="Nitric oxide synthase-interacting protein zinc-finger" evidence="9">
    <location>
        <begin position="11"/>
        <end position="94"/>
    </location>
</feature>
<keyword evidence="4" id="KW-0677">Repeat</keyword>
<feature type="compositionally biased region" description="Low complexity" evidence="8">
    <location>
        <begin position="234"/>
        <end position="244"/>
    </location>
</feature>
<dbReference type="SUPFAM" id="SSF57850">
    <property type="entry name" value="RING/U-box"/>
    <property type="match status" value="1"/>
</dbReference>
<dbReference type="Proteomes" id="UP000036681">
    <property type="component" value="Unplaced"/>
</dbReference>